<keyword evidence="4" id="KW-0489">Methyltransferase</keyword>
<feature type="coiled-coil region" evidence="1">
    <location>
        <begin position="257"/>
        <end position="284"/>
    </location>
</feature>
<organism evidence="4 5">
    <name type="scientific">Mucilaginibacter conchicola</name>
    <dbReference type="NCBI Taxonomy" id="2303333"/>
    <lineage>
        <taxon>Bacteria</taxon>
        <taxon>Pseudomonadati</taxon>
        <taxon>Bacteroidota</taxon>
        <taxon>Sphingobacteriia</taxon>
        <taxon>Sphingobacteriales</taxon>
        <taxon>Sphingobacteriaceae</taxon>
        <taxon>Mucilaginibacter</taxon>
    </lineage>
</organism>
<accession>A0A372NVA1</accession>
<dbReference type="Pfam" id="PF13847">
    <property type="entry name" value="Methyltransf_31"/>
    <property type="match status" value="1"/>
</dbReference>
<dbReference type="GO" id="GO:0008168">
    <property type="term" value="F:methyltransferase activity"/>
    <property type="evidence" value="ECO:0007669"/>
    <property type="project" value="UniProtKB-KW"/>
</dbReference>
<dbReference type="GO" id="GO:0004197">
    <property type="term" value="F:cysteine-type endopeptidase activity"/>
    <property type="evidence" value="ECO:0007669"/>
    <property type="project" value="InterPro"/>
</dbReference>
<dbReference type="SUPFAM" id="SSF53335">
    <property type="entry name" value="S-adenosyl-L-methionine-dependent methyltransferases"/>
    <property type="match status" value="1"/>
</dbReference>
<evidence type="ECO:0000256" key="1">
    <source>
        <dbReference type="SAM" id="Coils"/>
    </source>
</evidence>
<reference evidence="4 5" key="1">
    <citation type="submission" date="2018-08" db="EMBL/GenBank/DDBJ databases">
        <title>Mucilaginibacter sp. MYSH2.</title>
        <authorList>
            <person name="Seo T."/>
        </authorList>
    </citation>
    <scope>NUCLEOTIDE SEQUENCE [LARGE SCALE GENOMIC DNA]</scope>
    <source>
        <strain evidence="4 5">MYSH2</strain>
    </source>
</reference>
<dbReference type="Gene3D" id="3.40.50.150">
    <property type="entry name" value="Vaccinia Virus protein VP39"/>
    <property type="match status" value="1"/>
</dbReference>
<feature type="domain" description="Peptidase C14 caspase" evidence="2">
    <location>
        <begin position="2"/>
        <end position="213"/>
    </location>
</feature>
<sequence length="727" mass="82695">MRRALLFGVDNYVGKTNKLSSCLKDVKDLAMALENRSDDHPFSVEILPEGTLRYEFSKKLEKFFTSPEPREVALFYFSGHASKTDNPTMQVKTLKDDSDGVNFGDLLKYASRSTARNTIIILDCCFAGDFGDIGNSNTLIKPGLSVLASSAADQASKCYADGNSHFTGLLLEALAGRAADERGFVDIVSIFKYISNRTENSDQLPIFKSNVSKFLPLKKVDPYMALNHASERIHNKVIDITKKDCVIKLVYQKGDYLRLLEEAINEAENEILFTSSEIADIDDELYGEQQKLINQASKKFKLKNPNRRHLGIVPSDSTSIFGACRLRTEVPDVSLRFKNESKKSDYNFFIADKKKIIIRLKNNIQEINYSLSIANPSIAQLMANHFFQLWSESSTMYNRWGTYKLARSASQEISDFIFKLTNRSADEFWQKIMRIDHNYAVLSNSDNKLMRSSEIPAAVYDNQSQILPQMLEVIKEDAVENLSLHSIQSVIAGIKNASVNYGSDGISFVFQYFLANYFKVRHSIVSLNLKHTIRKSERILDLGGGGGASTAAIIDLLLSEKIPEKMPSLTILDKSKDQIDLAKRILVSFSGINFINEDAFDYLRQDKTQYDLIVSSNFLCEIKEKDKITNRHLQYEMLDLVGKRLSKNGYLLLVEQAESKVYEKLLNHEMFQCVNYKYTDERFQMPHHVIAALKQKSGISDKNLLEFIKTSYTLRYGLYRLRTNRPV</sequence>
<dbReference type="CDD" id="cd02440">
    <property type="entry name" value="AdoMet_MTases"/>
    <property type="match status" value="1"/>
</dbReference>
<dbReference type="AlphaFoldDB" id="A0A372NVA1"/>
<dbReference type="GO" id="GO:0006508">
    <property type="term" value="P:proteolysis"/>
    <property type="evidence" value="ECO:0007669"/>
    <property type="project" value="InterPro"/>
</dbReference>
<proteinExistence type="predicted"/>
<dbReference type="InterPro" id="IPR029063">
    <property type="entry name" value="SAM-dependent_MTases_sf"/>
</dbReference>
<evidence type="ECO:0000313" key="5">
    <source>
        <dbReference type="Proteomes" id="UP000264217"/>
    </source>
</evidence>
<dbReference type="InterPro" id="IPR025714">
    <property type="entry name" value="Methyltranfer_dom"/>
</dbReference>
<dbReference type="OrthoDB" id="9812126at2"/>
<protein>
    <submittedName>
        <fullName evidence="4">Methyltransferase domain-containing protein</fullName>
    </submittedName>
</protein>
<keyword evidence="4" id="KW-0808">Transferase</keyword>
<keyword evidence="5" id="KW-1185">Reference proteome</keyword>
<dbReference type="RefSeq" id="WP_117392590.1">
    <property type="nucleotide sequence ID" value="NZ_QWDC01000002.1"/>
</dbReference>
<dbReference type="Pfam" id="PF00656">
    <property type="entry name" value="Peptidase_C14"/>
    <property type="match status" value="1"/>
</dbReference>
<keyword evidence="1" id="KW-0175">Coiled coil</keyword>
<dbReference type="GO" id="GO:0032259">
    <property type="term" value="P:methylation"/>
    <property type="evidence" value="ECO:0007669"/>
    <property type="project" value="UniProtKB-KW"/>
</dbReference>
<evidence type="ECO:0000259" key="3">
    <source>
        <dbReference type="Pfam" id="PF13847"/>
    </source>
</evidence>
<dbReference type="InterPro" id="IPR011600">
    <property type="entry name" value="Pept_C14_caspase"/>
</dbReference>
<feature type="domain" description="Methyltransferase" evidence="3">
    <location>
        <begin position="534"/>
        <end position="657"/>
    </location>
</feature>
<comment type="caution">
    <text evidence="4">The sequence shown here is derived from an EMBL/GenBank/DDBJ whole genome shotgun (WGS) entry which is preliminary data.</text>
</comment>
<dbReference type="EMBL" id="QWDC01000002">
    <property type="protein sequence ID" value="RFZ92881.1"/>
    <property type="molecule type" value="Genomic_DNA"/>
</dbReference>
<evidence type="ECO:0000259" key="2">
    <source>
        <dbReference type="Pfam" id="PF00656"/>
    </source>
</evidence>
<dbReference type="Proteomes" id="UP000264217">
    <property type="component" value="Unassembled WGS sequence"/>
</dbReference>
<dbReference type="Gene3D" id="3.40.50.1460">
    <property type="match status" value="1"/>
</dbReference>
<name>A0A372NVA1_9SPHI</name>
<gene>
    <name evidence="4" type="ORF">D0C36_15940</name>
</gene>
<evidence type="ECO:0000313" key="4">
    <source>
        <dbReference type="EMBL" id="RFZ92881.1"/>
    </source>
</evidence>